<sequence length="169" mass="18902">MLSDKIDFIHLLSYNLYRLHKRNSILVLSVVHIFAQLAGRKFLTSTSNSLLTSVVKSLVLVLENSHSPCSKCPLSEEVVSLDAVIFMLSERLQSLMETAKFLSTSNTQSSSTFETAELGYLLQQGCSQVTTDVGIVYRGYVFCGHRLLLGHLGRNESVPMALKIQWWTC</sequence>
<organism evidence="1 2">
    <name type="scientific">Kalanchoe fedtschenkoi</name>
    <name type="common">Lavender scallops</name>
    <name type="synonym">South American air plant</name>
    <dbReference type="NCBI Taxonomy" id="63787"/>
    <lineage>
        <taxon>Eukaryota</taxon>
        <taxon>Viridiplantae</taxon>
        <taxon>Streptophyta</taxon>
        <taxon>Embryophyta</taxon>
        <taxon>Tracheophyta</taxon>
        <taxon>Spermatophyta</taxon>
        <taxon>Magnoliopsida</taxon>
        <taxon>eudicotyledons</taxon>
        <taxon>Gunneridae</taxon>
        <taxon>Pentapetalae</taxon>
        <taxon>Saxifragales</taxon>
        <taxon>Crassulaceae</taxon>
        <taxon>Kalanchoe</taxon>
    </lineage>
</organism>
<reference evidence="1" key="1">
    <citation type="submission" date="2021-01" db="UniProtKB">
        <authorList>
            <consortium name="EnsemblPlants"/>
        </authorList>
    </citation>
    <scope>IDENTIFICATION</scope>
</reference>
<dbReference type="Proteomes" id="UP000594263">
    <property type="component" value="Unplaced"/>
</dbReference>
<evidence type="ECO:0000313" key="2">
    <source>
        <dbReference type="Proteomes" id="UP000594263"/>
    </source>
</evidence>
<evidence type="ECO:0000313" key="1">
    <source>
        <dbReference type="EnsemblPlants" id="Kaladp0016s0365.1.v1.1"/>
    </source>
</evidence>
<dbReference type="AlphaFoldDB" id="A0A7N0T0U1"/>
<dbReference type="Gramene" id="Kaladp0016s0365.1.v1.1">
    <property type="protein sequence ID" value="Kaladp0016s0365.1.v1.1"/>
    <property type="gene ID" value="Kaladp0016s0365.v1.1"/>
</dbReference>
<accession>A0A7N0T0U1</accession>
<name>A0A7N0T0U1_KALFE</name>
<proteinExistence type="predicted"/>
<dbReference type="PANTHER" id="PTHR35480">
    <property type="entry name" value="MATERNAL EFFECT EMBRYO ARREST 22"/>
    <property type="match status" value="1"/>
</dbReference>
<dbReference type="PANTHER" id="PTHR35480:SF1">
    <property type="entry name" value="MATERNAL EFFECT EMBRYO ARREST 22"/>
    <property type="match status" value="1"/>
</dbReference>
<dbReference type="EnsemblPlants" id="Kaladp0016s0365.1.v1.1">
    <property type="protein sequence ID" value="Kaladp0016s0365.1.v1.1"/>
    <property type="gene ID" value="Kaladp0016s0365.v1.1"/>
</dbReference>
<keyword evidence="2" id="KW-1185">Reference proteome</keyword>
<protein>
    <submittedName>
        <fullName evidence="1">Uncharacterized protein</fullName>
    </submittedName>
</protein>